<sequence length="511" mass="56275">MTMSVGRRVVLGGAAAALASARLRRAKAEAPKQGGVLRVSAYGDITSFDPATGRSGEDHVQLYPLYDTLIDYDFPTLTARPRLATAWNFVDPKTLVLDLRPAVLFHDGTACDAAAVKYNLDRVRSYPRSNIKADVDAIDTVETRGAQQVVLHLKRPDTALPLVLSDRAGMMVSPTAFEKYGEAFDRNPVGAGAMRFVEWRDKDRTVYARNDKYWQPGRPYLDGIRFALISDLQTGLRSVMTGENDFIYALTPQQMMLARRARDLVTSASPTLFCQLLFFNYGRGLMADARVRQAINYAIDRKAFDQASALDLYQVAEMLLPKEHWAYDAALAVRYPHDPVRARALLAEAGHRDGITLDLMAYNDQASQQRAEILIEQMKAGGITLRMKSGALPEITGQFFSGKIGDMLLAAWTGRPDPSLSYALMFGKNGYFNPGGAEMPGLEDALAATRVSEALDVRKAAFATVQKIVIDDALCAPLLFQAQLVAHNAKVQGWQPTLLGKPRFDDVFLSG</sequence>
<organism evidence="5">
    <name type="scientific">Acidicaldus sp</name>
    <dbReference type="NCBI Taxonomy" id="1872105"/>
    <lineage>
        <taxon>Bacteria</taxon>
        <taxon>Pseudomonadati</taxon>
        <taxon>Pseudomonadota</taxon>
        <taxon>Alphaproteobacteria</taxon>
        <taxon>Acetobacterales</taxon>
        <taxon>Acetobacteraceae</taxon>
        <taxon>Acidicaldus</taxon>
    </lineage>
</organism>
<dbReference type="GO" id="GO:0015833">
    <property type="term" value="P:peptide transport"/>
    <property type="evidence" value="ECO:0007669"/>
    <property type="project" value="TreeGrafter"/>
</dbReference>
<dbReference type="InterPro" id="IPR030678">
    <property type="entry name" value="Peptide/Ni-bd"/>
</dbReference>
<feature type="domain" description="Solute-binding protein family 5" evidence="4">
    <location>
        <begin position="80"/>
        <end position="430"/>
    </location>
</feature>
<keyword evidence="3" id="KW-0732">Signal</keyword>
<dbReference type="Gene3D" id="3.10.105.10">
    <property type="entry name" value="Dipeptide-binding Protein, Domain 3"/>
    <property type="match status" value="1"/>
</dbReference>
<dbReference type="GO" id="GO:0043190">
    <property type="term" value="C:ATP-binding cassette (ABC) transporter complex"/>
    <property type="evidence" value="ECO:0007669"/>
    <property type="project" value="InterPro"/>
</dbReference>
<evidence type="ECO:0000256" key="2">
    <source>
        <dbReference type="ARBA" id="ARBA00005695"/>
    </source>
</evidence>
<proteinExistence type="inferred from homology"/>
<dbReference type="PIRSF" id="PIRSF002741">
    <property type="entry name" value="MppA"/>
    <property type="match status" value="1"/>
</dbReference>
<dbReference type="AlphaFoldDB" id="A0A8J4HB20"/>
<dbReference type="PROSITE" id="PS51318">
    <property type="entry name" value="TAT"/>
    <property type="match status" value="1"/>
</dbReference>
<dbReference type="GO" id="GO:0030288">
    <property type="term" value="C:outer membrane-bounded periplasmic space"/>
    <property type="evidence" value="ECO:0007669"/>
    <property type="project" value="UniProtKB-ARBA"/>
</dbReference>
<dbReference type="EMBL" id="DTQM01000190">
    <property type="protein sequence ID" value="HGC43521.1"/>
    <property type="molecule type" value="Genomic_DNA"/>
</dbReference>
<comment type="subcellular location">
    <subcellularLocation>
        <location evidence="1">Periplasm</location>
    </subcellularLocation>
</comment>
<reference evidence="5" key="1">
    <citation type="journal article" date="2020" name="mSystems">
        <title>Genome- and Community-Level Interaction Insights into Carbon Utilization and Element Cycling Functions of Hydrothermarchaeota in Hydrothermal Sediment.</title>
        <authorList>
            <person name="Zhou Z."/>
            <person name="Liu Y."/>
            <person name="Xu W."/>
            <person name="Pan J."/>
            <person name="Luo Z.H."/>
            <person name="Li M."/>
        </authorList>
    </citation>
    <scope>NUCLEOTIDE SEQUENCE</scope>
    <source>
        <strain evidence="5">SpSt-997</strain>
    </source>
</reference>
<dbReference type="InterPro" id="IPR000914">
    <property type="entry name" value="SBP_5_dom"/>
</dbReference>
<evidence type="ECO:0000259" key="4">
    <source>
        <dbReference type="Pfam" id="PF00496"/>
    </source>
</evidence>
<dbReference type="PANTHER" id="PTHR30290:SF38">
    <property type="entry name" value="D,D-DIPEPTIDE-BINDING PERIPLASMIC PROTEIN DDPA-RELATED"/>
    <property type="match status" value="1"/>
</dbReference>
<comment type="caution">
    <text evidence="5">The sequence shown here is derived from an EMBL/GenBank/DDBJ whole genome shotgun (WGS) entry which is preliminary data.</text>
</comment>
<evidence type="ECO:0000313" key="5">
    <source>
        <dbReference type="EMBL" id="HGC43521.1"/>
    </source>
</evidence>
<dbReference type="Gene3D" id="3.90.76.10">
    <property type="entry name" value="Dipeptide-binding Protein, Domain 1"/>
    <property type="match status" value="1"/>
</dbReference>
<dbReference type="SUPFAM" id="SSF53850">
    <property type="entry name" value="Periplasmic binding protein-like II"/>
    <property type="match status" value="1"/>
</dbReference>
<comment type="similarity">
    <text evidence="2">Belongs to the bacterial solute-binding protein 5 family.</text>
</comment>
<dbReference type="InterPro" id="IPR039424">
    <property type="entry name" value="SBP_5"/>
</dbReference>
<dbReference type="Pfam" id="PF00496">
    <property type="entry name" value="SBP_bac_5"/>
    <property type="match status" value="1"/>
</dbReference>
<gene>
    <name evidence="5" type="ORF">ENY07_09935</name>
</gene>
<accession>A0A8J4HB20</accession>
<name>A0A8J4HB20_9PROT</name>
<dbReference type="GO" id="GO:1904680">
    <property type="term" value="F:peptide transmembrane transporter activity"/>
    <property type="evidence" value="ECO:0007669"/>
    <property type="project" value="TreeGrafter"/>
</dbReference>
<evidence type="ECO:0000256" key="3">
    <source>
        <dbReference type="ARBA" id="ARBA00022729"/>
    </source>
</evidence>
<dbReference type="PANTHER" id="PTHR30290">
    <property type="entry name" value="PERIPLASMIC BINDING COMPONENT OF ABC TRANSPORTER"/>
    <property type="match status" value="1"/>
</dbReference>
<protein>
    <submittedName>
        <fullName evidence="5">Peptide ABC transporter</fullName>
    </submittedName>
</protein>
<dbReference type="InterPro" id="IPR006311">
    <property type="entry name" value="TAT_signal"/>
</dbReference>
<evidence type="ECO:0000256" key="1">
    <source>
        <dbReference type="ARBA" id="ARBA00004418"/>
    </source>
</evidence>
<dbReference type="Gene3D" id="3.40.190.10">
    <property type="entry name" value="Periplasmic binding protein-like II"/>
    <property type="match status" value="1"/>
</dbReference>